<protein>
    <submittedName>
        <fullName evidence="8">Zinc finger (CCCH type) protein, putative</fullName>
    </submittedName>
</protein>
<sequence>MEKRGKSAGVSAPTGVRRLPSHVVPPRVRASFLPDGKKNENGGESKRQGRRVTSRKTSQRGNGAESESPRVDVASPARSDERATAHGSNAPIAALLAIAKTAAMTEEVPLKGIILANRRSVFHKTRLCPRLRGNRVFCPLGESCTFAHSEKELRPPPVLDRTKLCPSVLSKGVAPCPGVARGEPCKFAHSKSEIRHTSNMFKTNMCLKWNRGKCKAGAECNHAHGEEELRFYRFLAYSNGTRDFRSEAEVGALRSGRAADEKEGSPSHSSAQGKDAYAGVAQKGAQHASESVAGNQQCRQTCGANVRHASGAARGSWSGSKGVAAVSGRFSGSASPTTTGCMSKSQSVASLSLFKKEGEDWRREDEGTGVSVSGESSGSVLDEAEQQRRHLYEELLAREQEQRRREQASQEEYLRLLLTLAAYAPDLFRSLFLSPNSPGLESEMILNPSQRCPLNVQAKRPSHSADASFAVGDAGEGEEKGAKGEDAASSWRNFLAVLKPDAPFQATPEQSVDNSVLTAALAAAVQSKQKPKEASRPEERPARAEVESLMGPSLFSGAVPQSVDDSLTPRLEVPLHFPLGGRVSTPACRCAGSGTPDSFSTCAGGEDCVERLTNCLQFAASDDKEQGTGTSLPPSPLLFGSQSPAISYESVENASFMSTPPLQGGGLPFSAASWEQRRRGTQVDGAVGPNALFDTVALRAREENLCRGDGVAAQKEGPFGPVQSLFADQESMTFYSDPWRANEERTARDASSLLQAFKPGDTELRDNHWNGQAVELIFAQKTAARAAQRREDKGVEHGQPPASGATLQDALALLQSLGLIADSPKQRCSAGAAETHARG</sequence>
<dbReference type="PANTHER" id="PTHR12547">
    <property type="entry name" value="CCCH ZINC FINGER/TIS11-RELATED"/>
    <property type="match status" value="1"/>
</dbReference>
<feature type="zinc finger region" description="C3H1-type" evidence="5">
    <location>
        <begin position="122"/>
        <end position="151"/>
    </location>
</feature>
<evidence type="ECO:0000256" key="3">
    <source>
        <dbReference type="ARBA" id="ARBA00022771"/>
    </source>
</evidence>
<accession>A0A0F7UQM4</accession>
<dbReference type="InterPro" id="IPR045877">
    <property type="entry name" value="ZFP36-like"/>
</dbReference>
<evidence type="ECO:0000256" key="6">
    <source>
        <dbReference type="SAM" id="MobiDB-lite"/>
    </source>
</evidence>
<evidence type="ECO:0000256" key="5">
    <source>
        <dbReference type="PROSITE-ProRule" id="PRU00723"/>
    </source>
</evidence>
<dbReference type="PANTHER" id="PTHR12547:SF18">
    <property type="entry name" value="PROTEIN TIS11"/>
    <property type="match status" value="1"/>
</dbReference>
<reference evidence="8" key="1">
    <citation type="journal article" date="2015" name="PLoS ONE">
        <title>Comprehensive Evaluation of Toxoplasma gondii VEG and Neospora caninum LIV Genomes with Tachyzoite Stage Transcriptome and Proteome Defines Novel Transcript Features.</title>
        <authorList>
            <person name="Ramaprasad A."/>
            <person name="Mourier T."/>
            <person name="Naeem R."/>
            <person name="Malas T.B."/>
            <person name="Moussa E."/>
            <person name="Panigrahi A."/>
            <person name="Vermont S.J."/>
            <person name="Otto T.D."/>
            <person name="Wastling J."/>
            <person name="Pain A."/>
        </authorList>
    </citation>
    <scope>NUCLEOTIDE SEQUENCE</scope>
    <source>
        <strain evidence="8">Liverpool</strain>
    </source>
</reference>
<name>A0A0F7UQM4_NEOCL</name>
<dbReference type="InterPro" id="IPR036855">
    <property type="entry name" value="Znf_CCCH_sf"/>
</dbReference>
<feature type="domain" description="C3H1-type" evidence="7">
    <location>
        <begin position="122"/>
        <end position="151"/>
    </location>
</feature>
<dbReference type="GO" id="GO:0008270">
    <property type="term" value="F:zinc ion binding"/>
    <property type="evidence" value="ECO:0007669"/>
    <property type="project" value="UniProtKB-KW"/>
</dbReference>
<dbReference type="AlphaFoldDB" id="A0A0F7UQM4"/>
<feature type="region of interest" description="Disordered" evidence="6">
    <location>
        <begin position="255"/>
        <end position="292"/>
    </location>
</feature>
<dbReference type="PROSITE" id="PS50103">
    <property type="entry name" value="ZF_C3H1"/>
    <property type="match status" value="2"/>
</dbReference>
<feature type="region of interest" description="Disordered" evidence="6">
    <location>
        <begin position="461"/>
        <end position="486"/>
    </location>
</feature>
<dbReference type="InterPro" id="IPR000571">
    <property type="entry name" value="Znf_CCCH"/>
</dbReference>
<dbReference type="SMART" id="SM00356">
    <property type="entry name" value="ZnF_C3H1"/>
    <property type="match status" value="3"/>
</dbReference>
<feature type="region of interest" description="Disordered" evidence="6">
    <location>
        <begin position="525"/>
        <end position="545"/>
    </location>
</feature>
<dbReference type="Gene3D" id="3.30.1370.210">
    <property type="match status" value="1"/>
</dbReference>
<proteinExistence type="predicted"/>
<feature type="compositionally biased region" description="Low complexity" evidence="6">
    <location>
        <begin position="369"/>
        <end position="380"/>
    </location>
</feature>
<dbReference type="EMBL" id="LN714487">
    <property type="protein sequence ID" value="CEL70745.1"/>
    <property type="molecule type" value="Genomic_DNA"/>
</dbReference>
<feature type="region of interest" description="Disordered" evidence="6">
    <location>
        <begin position="1"/>
        <end position="86"/>
    </location>
</feature>
<keyword evidence="2" id="KW-0677">Repeat</keyword>
<feature type="compositionally biased region" description="Basic and acidic residues" evidence="6">
    <location>
        <begin position="530"/>
        <end position="545"/>
    </location>
</feature>
<feature type="region of interest" description="Disordered" evidence="6">
    <location>
        <begin position="359"/>
        <end position="384"/>
    </location>
</feature>
<dbReference type="SUPFAM" id="SSF90229">
    <property type="entry name" value="CCCH zinc finger"/>
    <property type="match status" value="2"/>
</dbReference>
<keyword evidence="3 5" id="KW-0863">Zinc-finger</keyword>
<keyword evidence="1 5" id="KW-0479">Metal-binding</keyword>
<evidence type="ECO:0000256" key="2">
    <source>
        <dbReference type="ARBA" id="ARBA00022737"/>
    </source>
</evidence>
<dbReference type="GO" id="GO:0003729">
    <property type="term" value="F:mRNA binding"/>
    <property type="evidence" value="ECO:0007669"/>
    <property type="project" value="InterPro"/>
</dbReference>
<evidence type="ECO:0000313" key="8">
    <source>
        <dbReference type="EMBL" id="CEL70745.1"/>
    </source>
</evidence>
<evidence type="ECO:0000259" key="7">
    <source>
        <dbReference type="PROSITE" id="PS50103"/>
    </source>
</evidence>
<keyword evidence="4 5" id="KW-0862">Zinc</keyword>
<evidence type="ECO:0000256" key="1">
    <source>
        <dbReference type="ARBA" id="ARBA00022723"/>
    </source>
</evidence>
<dbReference type="Gene3D" id="4.10.1000.10">
    <property type="entry name" value="Zinc finger, CCCH-type"/>
    <property type="match status" value="1"/>
</dbReference>
<feature type="region of interest" description="Disordered" evidence="6">
    <location>
        <begin position="787"/>
        <end position="806"/>
    </location>
</feature>
<organism evidence="8">
    <name type="scientific">Neospora caninum (strain Liverpool)</name>
    <dbReference type="NCBI Taxonomy" id="572307"/>
    <lineage>
        <taxon>Eukaryota</taxon>
        <taxon>Sar</taxon>
        <taxon>Alveolata</taxon>
        <taxon>Apicomplexa</taxon>
        <taxon>Conoidasida</taxon>
        <taxon>Coccidia</taxon>
        <taxon>Eucoccidiorida</taxon>
        <taxon>Eimeriorina</taxon>
        <taxon>Sarcocystidae</taxon>
        <taxon>Neospora</taxon>
    </lineage>
</organism>
<feature type="compositionally biased region" description="Basic and acidic residues" evidence="6">
    <location>
        <begin position="477"/>
        <end position="486"/>
    </location>
</feature>
<feature type="compositionally biased region" description="Basic residues" evidence="6">
    <location>
        <begin position="48"/>
        <end position="58"/>
    </location>
</feature>
<gene>
    <name evidence="8" type="ORF">BN1204_064250</name>
</gene>
<evidence type="ECO:0000256" key="4">
    <source>
        <dbReference type="ARBA" id="ARBA00022833"/>
    </source>
</evidence>
<feature type="zinc finger region" description="C3H1-type" evidence="5">
    <location>
        <begin position="200"/>
        <end position="227"/>
    </location>
</feature>
<feature type="domain" description="C3H1-type" evidence="7">
    <location>
        <begin position="200"/>
        <end position="227"/>
    </location>
</feature>
<feature type="compositionally biased region" description="Basic and acidic residues" evidence="6">
    <location>
        <begin position="35"/>
        <end position="47"/>
    </location>
</feature>